<dbReference type="CDD" id="cd00326">
    <property type="entry name" value="alpha_CA"/>
    <property type="match status" value="1"/>
</dbReference>
<dbReference type="InterPro" id="IPR018338">
    <property type="entry name" value="Carbonic_anhydrase_a-class_CS"/>
</dbReference>
<dbReference type="PANTHER" id="PTHR18952">
    <property type="entry name" value="CARBONIC ANHYDRASE"/>
    <property type="match status" value="1"/>
</dbReference>
<keyword evidence="4 8" id="KW-0479">Metal-binding</keyword>
<dbReference type="SUPFAM" id="SSF51069">
    <property type="entry name" value="Carbonic anhydrase"/>
    <property type="match status" value="1"/>
</dbReference>
<sequence length="353" mass="40002">MGLHPALSNQIQPRTAGNKATETEKVSVSVALAAFSFTAAQHQFSYENNAFTSQLGLFAAAEDWPLEFPTCGGGRQSPIDLSGVVPADLGPFRFRDYHRAPDEVTVSNNGQTSMVTFSTRKTPRVSGGGLPGLYVLDQLHFHWGSNPYRGSEHTLFGFRFPMEMHMVHFNSKFENFTEALASEEPTAVAVFGFFLEVSKDWIPIWDNLVRALSHVKEPDTEHPVNPPTPPSRWLPTGPSRFYRYYGSLTTPACDQVVVWTLFETPIPIGLRQWEQWNRLRTMAGTKLTNNIRPLQARNGRKILYDDCFHCFRDNKAKRKRKWRKKIVPIAGDSWPTWGPVQPTFPWDFESPTA</sequence>
<dbReference type="GO" id="GO:0005886">
    <property type="term" value="C:plasma membrane"/>
    <property type="evidence" value="ECO:0007669"/>
    <property type="project" value="TreeGrafter"/>
</dbReference>
<protein>
    <recommendedName>
        <fullName evidence="3 8">Carbonic anhydrase</fullName>
        <ecNumber evidence="3 8">4.2.1.1</ecNumber>
    </recommendedName>
</protein>
<dbReference type="InterPro" id="IPR036398">
    <property type="entry name" value="CA_dom_sf"/>
</dbReference>
<evidence type="ECO:0000259" key="10">
    <source>
        <dbReference type="PROSITE" id="PS51144"/>
    </source>
</evidence>
<feature type="region of interest" description="Disordered" evidence="9">
    <location>
        <begin position="1"/>
        <end position="21"/>
    </location>
</feature>
<evidence type="ECO:0000256" key="3">
    <source>
        <dbReference type="ARBA" id="ARBA00012925"/>
    </source>
</evidence>
<feature type="domain" description="Alpha-carbonic anhydrase" evidence="10">
    <location>
        <begin position="42"/>
        <end position="306"/>
    </location>
</feature>
<gene>
    <name evidence="11" type="ORF">DSTB1V02_LOCUS9230</name>
</gene>
<evidence type="ECO:0000313" key="12">
    <source>
        <dbReference type="Proteomes" id="UP000677054"/>
    </source>
</evidence>
<proteinExistence type="inferred from homology"/>
<dbReference type="EMBL" id="CAJPEV010002290">
    <property type="protein sequence ID" value="CAG0896414.1"/>
    <property type="molecule type" value="Genomic_DNA"/>
</dbReference>
<comment type="function">
    <text evidence="1 8">Reversible hydration of carbon dioxide.</text>
</comment>
<dbReference type="GO" id="GO:0004089">
    <property type="term" value="F:carbonate dehydratase activity"/>
    <property type="evidence" value="ECO:0007669"/>
    <property type="project" value="UniProtKB-UniRule"/>
</dbReference>
<comment type="catalytic activity">
    <reaction evidence="7 8">
        <text>hydrogencarbonate + H(+) = CO2 + H2O</text>
        <dbReference type="Rhea" id="RHEA:10748"/>
        <dbReference type="ChEBI" id="CHEBI:15377"/>
        <dbReference type="ChEBI" id="CHEBI:15378"/>
        <dbReference type="ChEBI" id="CHEBI:16526"/>
        <dbReference type="ChEBI" id="CHEBI:17544"/>
        <dbReference type="EC" id="4.2.1.1"/>
    </reaction>
</comment>
<evidence type="ECO:0000256" key="9">
    <source>
        <dbReference type="SAM" id="MobiDB-lite"/>
    </source>
</evidence>
<keyword evidence="5 8" id="KW-0862">Zinc</keyword>
<accession>A0A7R9A8K6</accession>
<evidence type="ECO:0000256" key="6">
    <source>
        <dbReference type="ARBA" id="ARBA00023239"/>
    </source>
</evidence>
<evidence type="ECO:0000256" key="1">
    <source>
        <dbReference type="ARBA" id="ARBA00002904"/>
    </source>
</evidence>
<evidence type="ECO:0000256" key="8">
    <source>
        <dbReference type="RuleBase" id="RU367011"/>
    </source>
</evidence>
<evidence type="ECO:0000256" key="2">
    <source>
        <dbReference type="ARBA" id="ARBA00010718"/>
    </source>
</evidence>
<evidence type="ECO:0000256" key="4">
    <source>
        <dbReference type="ARBA" id="ARBA00022723"/>
    </source>
</evidence>
<keyword evidence="12" id="KW-1185">Reference proteome</keyword>
<organism evidence="11">
    <name type="scientific">Darwinula stevensoni</name>
    <dbReference type="NCBI Taxonomy" id="69355"/>
    <lineage>
        <taxon>Eukaryota</taxon>
        <taxon>Metazoa</taxon>
        <taxon>Ecdysozoa</taxon>
        <taxon>Arthropoda</taxon>
        <taxon>Crustacea</taxon>
        <taxon>Oligostraca</taxon>
        <taxon>Ostracoda</taxon>
        <taxon>Podocopa</taxon>
        <taxon>Podocopida</taxon>
        <taxon>Darwinulocopina</taxon>
        <taxon>Darwinuloidea</taxon>
        <taxon>Darwinulidae</taxon>
        <taxon>Darwinula</taxon>
    </lineage>
</organism>
<evidence type="ECO:0000256" key="5">
    <source>
        <dbReference type="ARBA" id="ARBA00022833"/>
    </source>
</evidence>
<dbReference type="EC" id="4.2.1.1" evidence="3 8"/>
<dbReference type="Pfam" id="PF00194">
    <property type="entry name" value="Carb_anhydrase"/>
    <property type="match status" value="1"/>
</dbReference>
<comment type="similarity">
    <text evidence="2 8">Belongs to the alpha-carbonic anhydrase family.</text>
</comment>
<dbReference type="InterPro" id="IPR001148">
    <property type="entry name" value="CA_dom"/>
</dbReference>
<evidence type="ECO:0000256" key="7">
    <source>
        <dbReference type="ARBA" id="ARBA00048348"/>
    </source>
</evidence>
<dbReference type="GO" id="GO:0008270">
    <property type="term" value="F:zinc ion binding"/>
    <property type="evidence" value="ECO:0007669"/>
    <property type="project" value="UniProtKB-UniRule"/>
</dbReference>
<dbReference type="PANTHER" id="PTHR18952:SF265">
    <property type="entry name" value="CARBONIC ANHYDRASE"/>
    <property type="match status" value="1"/>
</dbReference>
<dbReference type="SMART" id="SM01057">
    <property type="entry name" value="Carb_anhydrase"/>
    <property type="match status" value="1"/>
</dbReference>
<dbReference type="PROSITE" id="PS51144">
    <property type="entry name" value="ALPHA_CA_2"/>
    <property type="match status" value="1"/>
</dbReference>
<evidence type="ECO:0000313" key="11">
    <source>
        <dbReference type="EMBL" id="CAD7249433.1"/>
    </source>
</evidence>
<dbReference type="PROSITE" id="PS00162">
    <property type="entry name" value="ALPHA_CA_1"/>
    <property type="match status" value="1"/>
</dbReference>
<keyword evidence="6 8" id="KW-0456">Lyase</keyword>
<dbReference type="Gene3D" id="3.10.200.10">
    <property type="entry name" value="Alpha carbonic anhydrase"/>
    <property type="match status" value="1"/>
</dbReference>
<reference evidence="11" key="1">
    <citation type="submission" date="2020-11" db="EMBL/GenBank/DDBJ databases">
        <authorList>
            <person name="Tran Van P."/>
        </authorList>
    </citation>
    <scope>NUCLEOTIDE SEQUENCE</scope>
</reference>
<name>A0A7R9A8K6_9CRUS</name>
<dbReference type="Proteomes" id="UP000677054">
    <property type="component" value="Unassembled WGS sequence"/>
</dbReference>
<dbReference type="InterPro" id="IPR023561">
    <property type="entry name" value="Carbonic_anhydrase_a-class"/>
</dbReference>
<dbReference type="AlphaFoldDB" id="A0A7R9A8K6"/>
<feature type="compositionally biased region" description="Polar residues" evidence="9">
    <location>
        <begin position="7"/>
        <end position="20"/>
    </location>
</feature>
<comment type="cofactor">
    <cofactor evidence="8">
        <name>Zn(2+)</name>
        <dbReference type="ChEBI" id="CHEBI:29105"/>
    </cofactor>
</comment>
<dbReference type="EMBL" id="LR901807">
    <property type="protein sequence ID" value="CAD7249433.1"/>
    <property type="molecule type" value="Genomic_DNA"/>
</dbReference>
<dbReference type="OrthoDB" id="429145at2759"/>